<name>A0A835SBG2_CHLIN</name>
<dbReference type="EMBL" id="JAEHOC010000068">
    <property type="protein sequence ID" value="KAG2424222.1"/>
    <property type="molecule type" value="Genomic_DNA"/>
</dbReference>
<reference evidence="1" key="1">
    <citation type="journal article" date="2020" name="bioRxiv">
        <title>Comparative genomics of Chlamydomonas.</title>
        <authorList>
            <person name="Craig R.J."/>
            <person name="Hasan A.R."/>
            <person name="Ness R.W."/>
            <person name="Keightley P.D."/>
        </authorList>
    </citation>
    <scope>NUCLEOTIDE SEQUENCE</scope>
    <source>
        <strain evidence="1">SAG 7.73</strain>
    </source>
</reference>
<dbReference type="InterPro" id="IPR029021">
    <property type="entry name" value="Prot-tyrosine_phosphatase-like"/>
</dbReference>
<evidence type="ECO:0000313" key="1">
    <source>
        <dbReference type="EMBL" id="KAG2424222.1"/>
    </source>
</evidence>
<accession>A0A835SBG2</accession>
<keyword evidence="2" id="KW-1185">Reference proteome</keyword>
<comment type="caution">
    <text evidence="1">The sequence shown here is derived from an EMBL/GenBank/DDBJ whole genome shotgun (WGS) entry which is preliminary data.</text>
</comment>
<gene>
    <name evidence="1" type="ORF">HXX76_014752</name>
</gene>
<proteinExistence type="predicted"/>
<dbReference type="Pfam" id="PF14566">
    <property type="entry name" value="PTPlike_phytase"/>
    <property type="match status" value="1"/>
</dbReference>
<organism evidence="1 2">
    <name type="scientific">Chlamydomonas incerta</name>
    <dbReference type="NCBI Taxonomy" id="51695"/>
    <lineage>
        <taxon>Eukaryota</taxon>
        <taxon>Viridiplantae</taxon>
        <taxon>Chlorophyta</taxon>
        <taxon>core chlorophytes</taxon>
        <taxon>Chlorophyceae</taxon>
        <taxon>CS clade</taxon>
        <taxon>Chlamydomonadales</taxon>
        <taxon>Chlamydomonadaceae</taxon>
        <taxon>Chlamydomonas</taxon>
    </lineage>
</organism>
<protein>
    <submittedName>
        <fullName evidence="1">Uncharacterized protein</fullName>
    </submittedName>
</protein>
<feature type="non-terminal residue" evidence="1">
    <location>
        <position position="188"/>
    </location>
</feature>
<evidence type="ECO:0000313" key="2">
    <source>
        <dbReference type="Proteomes" id="UP000650467"/>
    </source>
</evidence>
<dbReference type="Gene3D" id="3.90.190.10">
    <property type="entry name" value="Protein tyrosine phosphatase superfamily"/>
    <property type="match status" value="1"/>
</dbReference>
<dbReference type="AlphaFoldDB" id="A0A835SBG2"/>
<sequence>MVRAGVAEPQVPPQAAFASIHENPGAALEPVPVAKLPTVFMAASTAGEDAADSAAADQRQVLGRRKGRTLTKRTILKSYLLPRSHKQQLQNKAENDAEVPPHVQRALPRVQRNVSSTELGALLNHLGAGPDGRSHVVIADVREELVVYVNGVPYIRRELEMPAAAAMHHAGVHAAQLQELEVLLKDVT</sequence>
<dbReference type="OrthoDB" id="66369at2759"/>
<dbReference type="Proteomes" id="UP000650467">
    <property type="component" value="Unassembled WGS sequence"/>
</dbReference>